<keyword evidence="9" id="KW-0809">Transit peptide</keyword>
<comment type="subcellular location">
    <subcellularLocation>
        <location evidence="2">Mitochondrion inner membrane</location>
        <topology evidence="2">Single-pass membrane protein</topology>
    </subcellularLocation>
</comment>
<dbReference type="Proteomes" id="UP001056384">
    <property type="component" value="Chromosome 1"/>
</dbReference>
<feature type="compositionally biased region" description="Basic and acidic residues" evidence="17">
    <location>
        <begin position="39"/>
        <end position="48"/>
    </location>
</feature>
<evidence type="ECO:0000256" key="11">
    <source>
        <dbReference type="ARBA" id="ARBA00022989"/>
    </source>
</evidence>
<comment type="similarity">
    <text evidence="3">Belongs to the complex I NDUFB11 subunit family.</text>
</comment>
<evidence type="ECO:0000256" key="15">
    <source>
        <dbReference type="ARBA" id="ARBA00031387"/>
    </source>
</evidence>
<gene>
    <name evidence="18" type="ORF">Slin15195_G003400</name>
</gene>
<accession>A0A9Q9ALI6</accession>
<evidence type="ECO:0000256" key="16">
    <source>
        <dbReference type="ARBA" id="ARBA00046528"/>
    </source>
</evidence>
<protein>
    <recommendedName>
        <fullName evidence="4">NADH dehydrogenase [ubiquinone] 1 beta subcomplex subunit 11, mitochondrial</fullName>
    </recommendedName>
    <alternativeName>
        <fullName evidence="15">Complex I-ESSS</fullName>
    </alternativeName>
    <alternativeName>
        <fullName evidence="14">NADH-ubiquinone oxidoreductase ESSS subunit</fullName>
    </alternativeName>
</protein>
<evidence type="ECO:0000256" key="8">
    <source>
        <dbReference type="ARBA" id="ARBA00022792"/>
    </source>
</evidence>
<dbReference type="OrthoDB" id="2147978at2759"/>
<evidence type="ECO:0000256" key="6">
    <source>
        <dbReference type="ARBA" id="ARBA00022660"/>
    </source>
</evidence>
<evidence type="ECO:0000256" key="17">
    <source>
        <dbReference type="SAM" id="MobiDB-lite"/>
    </source>
</evidence>
<reference evidence="18" key="1">
    <citation type="submission" date="2022-06" db="EMBL/GenBank/DDBJ databases">
        <title>Complete genome sequences of two strains of the flax pathogen Septoria linicola.</title>
        <authorList>
            <person name="Lapalu N."/>
            <person name="Simon A."/>
            <person name="Demenou B."/>
            <person name="Paumier D."/>
            <person name="Guillot M.-P."/>
            <person name="Gout L."/>
            <person name="Valade R."/>
        </authorList>
    </citation>
    <scope>NUCLEOTIDE SEQUENCE</scope>
    <source>
        <strain evidence="18">SE15195</strain>
    </source>
</reference>
<keyword evidence="19" id="KW-1185">Reference proteome</keyword>
<comment type="subunit">
    <text evidence="16">Complex I is composed of 45 different subunits. Interacts with BCAP31.</text>
</comment>
<evidence type="ECO:0000256" key="10">
    <source>
        <dbReference type="ARBA" id="ARBA00022982"/>
    </source>
</evidence>
<keyword evidence="12" id="KW-0496">Mitochondrion</keyword>
<evidence type="ECO:0000256" key="7">
    <source>
        <dbReference type="ARBA" id="ARBA00022692"/>
    </source>
</evidence>
<evidence type="ECO:0000256" key="4">
    <source>
        <dbReference type="ARBA" id="ARBA00018632"/>
    </source>
</evidence>
<evidence type="ECO:0000256" key="14">
    <source>
        <dbReference type="ARBA" id="ARBA00030753"/>
    </source>
</evidence>
<keyword evidence="10" id="KW-0249">Electron transport</keyword>
<organism evidence="18 19">
    <name type="scientific">Septoria linicola</name>
    <dbReference type="NCBI Taxonomy" id="215465"/>
    <lineage>
        <taxon>Eukaryota</taxon>
        <taxon>Fungi</taxon>
        <taxon>Dikarya</taxon>
        <taxon>Ascomycota</taxon>
        <taxon>Pezizomycotina</taxon>
        <taxon>Dothideomycetes</taxon>
        <taxon>Dothideomycetidae</taxon>
        <taxon>Mycosphaerellales</taxon>
        <taxon>Mycosphaerellaceae</taxon>
        <taxon>Septoria</taxon>
    </lineage>
</organism>
<dbReference type="AlphaFoldDB" id="A0A9Q9ALI6"/>
<evidence type="ECO:0000256" key="3">
    <source>
        <dbReference type="ARBA" id="ARBA00008915"/>
    </source>
</evidence>
<keyword evidence="13" id="KW-0472">Membrane</keyword>
<evidence type="ECO:0000256" key="13">
    <source>
        <dbReference type="ARBA" id="ARBA00023136"/>
    </source>
</evidence>
<comment type="function">
    <text evidence="1">Accessory subunit of the mitochondrial membrane respiratory chain NADH dehydrogenase (Complex I), that is believed not to be involved in catalysis. Complex I functions in the transfer of electrons from NADH to the respiratory chain. The immediate electron acceptor for the enzyme is believed to be ubiquinone.</text>
</comment>
<feature type="region of interest" description="Disordered" evidence="17">
    <location>
        <begin position="29"/>
        <end position="48"/>
    </location>
</feature>
<dbReference type="GO" id="GO:0005743">
    <property type="term" value="C:mitochondrial inner membrane"/>
    <property type="evidence" value="ECO:0007669"/>
    <property type="project" value="UniProtKB-SubCell"/>
</dbReference>
<dbReference type="EMBL" id="CP099418">
    <property type="protein sequence ID" value="USW47021.1"/>
    <property type="molecule type" value="Genomic_DNA"/>
</dbReference>
<keyword evidence="11" id="KW-1133">Transmembrane helix</keyword>
<evidence type="ECO:0000313" key="18">
    <source>
        <dbReference type="EMBL" id="USW47021.1"/>
    </source>
</evidence>
<dbReference type="InterPro" id="IPR019329">
    <property type="entry name" value="NADH_UbQ_OxRdtase_ESSS_su"/>
</dbReference>
<evidence type="ECO:0000256" key="12">
    <source>
        <dbReference type="ARBA" id="ARBA00023128"/>
    </source>
</evidence>
<evidence type="ECO:0000313" key="19">
    <source>
        <dbReference type="Proteomes" id="UP001056384"/>
    </source>
</evidence>
<dbReference type="Pfam" id="PF10183">
    <property type="entry name" value="ESSS"/>
    <property type="match status" value="1"/>
</dbReference>
<evidence type="ECO:0000256" key="2">
    <source>
        <dbReference type="ARBA" id="ARBA00004434"/>
    </source>
</evidence>
<keyword evidence="7" id="KW-0812">Transmembrane</keyword>
<evidence type="ECO:0000256" key="1">
    <source>
        <dbReference type="ARBA" id="ARBA00003195"/>
    </source>
</evidence>
<sequence length="120" mass="13606">MSLLRSRILTNTRAHLRIVPNLAARAHQQPLSSTAARSAGDHAHEDHYDPPGGWLFGVKPGEKYEKEGWENVWFYGFYGTLAFGVIGYCYKPDTSIQTWALEEARRRLEAEGILSEEKKS</sequence>
<proteinExistence type="inferred from homology"/>
<evidence type="ECO:0000256" key="9">
    <source>
        <dbReference type="ARBA" id="ARBA00022946"/>
    </source>
</evidence>
<keyword evidence="6" id="KW-0679">Respiratory chain</keyword>
<keyword evidence="5" id="KW-0813">Transport</keyword>
<dbReference type="PANTHER" id="PTHR40637:SF1">
    <property type="entry name" value="ESSS SUBUNIT OF NADH:UBIQUINONE OXIDOREDUCTASE (COMPLEX I) PROTEIN"/>
    <property type="match status" value="1"/>
</dbReference>
<name>A0A9Q9ALI6_9PEZI</name>
<keyword evidence="8" id="KW-0999">Mitochondrion inner membrane</keyword>
<dbReference type="PANTHER" id="PTHR40637">
    <property type="entry name" value="ESSS SUBUNIT OF NADH:UBIQUINONE OXIDOREDUCTASE (COMPLEX I) PROTEIN"/>
    <property type="match status" value="1"/>
</dbReference>
<evidence type="ECO:0000256" key="5">
    <source>
        <dbReference type="ARBA" id="ARBA00022448"/>
    </source>
</evidence>